<keyword evidence="1" id="KW-0677">Repeat</keyword>
<dbReference type="Pfam" id="PF02493">
    <property type="entry name" value="MORN"/>
    <property type="match status" value="3"/>
</dbReference>
<reference evidence="3 4" key="1">
    <citation type="submission" date="2022-12" db="EMBL/GenBank/DDBJ databases">
        <title>Chromosome-scale assembly of the Ensete ventricosum genome.</title>
        <authorList>
            <person name="Dussert Y."/>
            <person name="Stocks J."/>
            <person name="Wendawek A."/>
            <person name="Woldeyes F."/>
            <person name="Nichols R.A."/>
            <person name="Borrell J.S."/>
        </authorList>
    </citation>
    <scope>NUCLEOTIDE SEQUENCE [LARGE SCALE GENOMIC DNA]</scope>
    <source>
        <strain evidence="4">cv. Maze</strain>
        <tissue evidence="3">Seeds</tissue>
    </source>
</reference>
<dbReference type="EMBL" id="JAQQAF010000009">
    <property type="protein sequence ID" value="KAJ8458312.1"/>
    <property type="molecule type" value="Genomic_DNA"/>
</dbReference>
<evidence type="ECO:0000313" key="3">
    <source>
        <dbReference type="EMBL" id="KAJ8458312.1"/>
    </source>
</evidence>
<dbReference type="PANTHER" id="PTHR43215">
    <property type="entry name" value="RADIAL SPOKE HEAD 1 HOMOLOG"/>
    <property type="match status" value="1"/>
</dbReference>
<feature type="compositionally biased region" description="Acidic residues" evidence="2">
    <location>
        <begin position="651"/>
        <end position="674"/>
    </location>
</feature>
<organism evidence="3 4">
    <name type="scientific">Ensete ventricosum</name>
    <name type="common">Abyssinian banana</name>
    <name type="synonym">Musa ensete</name>
    <dbReference type="NCBI Taxonomy" id="4639"/>
    <lineage>
        <taxon>Eukaryota</taxon>
        <taxon>Viridiplantae</taxon>
        <taxon>Streptophyta</taxon>
        <taxon>Embryophyta</taxon>
        <taxon>Tracheophyta</taxon>
        <taxon>Spermatophyta</taxon>
        <taxon>Magnoliopsida</taxon>
        <taxon>Liliopsida</taxon>
        <taxon>Zingiberales</taxon>
        <taxon>Musaceae</taxon>
        <taxon>Ensete</taxon>
    </lineage>
</organism>
<evidence type="ECO:0000256" key="1">
    <source>
        <dbReference type="ARBA" id="ARBA00022737"/>
    </source>
</evidence>
<keyword evidence="4" id="KW-1185">Reference proteome</keyword>
<evidence type="ECO:0008006" key="5">
    <source>
        <dbReference type="Google" id="ProtNLM"/>
    </source>
</evidence>
<dbReference type="PANTHER" id="PTHR43215:SF13">
    <property type="entry name" value="PROTEIN TIC 100"/>
    <property type="match status" value="1"/>
</dbReference>
<feature type="compositionally biased region" description="Low complexity" evidence="2">
    <location>
        <begin position="37"/>
        <end position="47"/>
    </location>
</feature>
<dbReference type="SMART" id="SM00698">
    <property type="entry name" value="MORN"/>
    <property type="match status" value="3"/>
</dbReference>
<feature type="compositionally biased region" description="Basic and acidic residues" evidence="2">
    <location>
        <begin position="78"/>
        <end position="88"/>
    </location>
</feature>
<evidence type="ECO:0000313" key="4">
    <source>
        <dbReference type="Proteomes" id="UP001222027"/>
    </source>
</evidence>
<evidence type="ECO:0000256" key="2">
    <source>
        <dbReference type="SAM" id="MobiDB-lite"/>
    </source>
</evidence>
<dbReference type="Gene3D" id="2.20.110.10">
    <property type="entry name" value="Histone H3 K4-specific methyltransferase SET7/9 N-terminal domain"/>
    <property type="match status" value="1"/>
</dbReference>
<gene>
    <name evidence="3" type="ORF">OPV22_031238</name>
</gene>
<dbReference type="Proteomes" id="UP001222027">
    <property type="component" value="Unassembled WGS sequence"/>
</dbReference>
<dbReference type="GO" id="GO:0016020">
    <property type="term" value="C:membrane"/>
    <property type="evidence" value="ECO:0007669"/>
    <property type="project" value="UniProtKB-ARBA"/>
</dbReference>
<comment type="caution">
    <text evidence="3">The sequence shown here is derived from an EMBL/GenBank/DDBJ whole genome shotgun (WGS) entry which is preliminary data.</text>
</comment>
<dbReference type="InterPro" id="IPR003409">
    <property type="entry name" value="MORN"/>
</dbReference>
<protein>
    <recommendedName>
        <fullName evidence="5">Protein TIC 100</fullName>
    </recommendedName>
</protein>
<feature type="compositionally biased region" description="Acidic residues" evidence="2">
    <location>
        <begin position="1"/>
        <end position="15"/>
    </location>
</feature>
<proteinExistence type="predicted"/>
<feature type="region of interest" description="Disordered" evidence="2">
    <location>
        <begin position="1"/>
        <end position="88"/>
    </location>
</feature>
<accession>A0AAV8PKN3</accession>
<feature type="compositionally biased region" description="Acidic residues" evidence="2">
    <location>
        <begin position="64"/>
        <end position="77"/>
    </location>
</feature>
<feature type="region of interest" description="Disordered" evidence="2">
    <location>
        <begin position="639"/>
        <end position="704"/>
    </location>
</feature>
<dbReference type="SUPFAM" id="SSF82185">
    <property type="entry name" value="Histone H3 K4-specific methyltransferase SET7/9 N-terminal domain"/>
    <property type="match status" value="1"/>
</dbReference>
<dbReference type="AlphaFoldDB" id="A0AAV8PKN3"/>
<name>A0AAV8PKN3_ENSVE</name>
<sequence length="831" mass="95547">MADESPNEPAAEENEELRGVRQEEDEESDGQREDDSSSSSSSSSSSEYDSEDSSDGYDGGGYDSSEEEEEEEEEDKNDPETNIRKFSEALESRTYRKREEAVEHGYVYHEDRFDFPRDPEKWREEDLRELWADAPVEMTKPGWDPAWADAEDLEVVRNELDAGRDPHIAPFYVPYRKFYPAIPDNHHDISNPKAVIEELDRIEEFLIWVSYVFEDGSSYEGTVWDDLAHGKGVYVAESGLVRYEGEWLQNQMEGHGVVEVDIPGVEPIPGSKLEAKMRAEGRIISRDFMSPEDKKWLEMDIQDSLLLSGRRREIPFYERKEWIKTFGEKPEKGRYRYAGQWKHGRMHGCGVYEVNEQIISGRFYFGKHLEDSSGCEHDVSVLHAGIAEVAAAKARMFVNKPDGMVREERGPYGDPQHPYFYEEDDVWMAPGFINQFYDVPNYWKTYVQEVDQERELWLNSFYKAPLRLPMPAELEYWWSKDDGDPEFVLINKEPEPDPEDPSELVYTEDPLILHTRTGRVINYVEDEKYGVRLFWQPDVEEEEEDDVDPDKAQFLPLGFDEFFGRSAPVKKEGKMRGLITFLQNAVKPLFDRLEHWAVEKKKSCEVNLKHIENELEFIEAEISLEEAIEDLELELKRKQEEEEKQDVAGMDQDDSSDSAVTDETETEDEDDEEAPTSFGTVNQGKADDDTIPKESKPGKSPFSSLSLSLSSPGLFSLVPTQLQESFLSWRSKRSSGAEQSSYQRLEIVRVQKRFDPGKFHCRISRRANLGVVQQRQGYLRRKDCSSLCSLASILSAQSACQSQMDQTKERSAGTNNLSILSLHIPVTDALA</sequence>
<feature type="compositionally biased region" description="Basic and acidic residues" evidence="2">
    <location>
        <begin position="685"/>
        <end position="697"/>
    </location>
</feature>